<organism evidence="1 2">
    <name type="scientific">Vaccinium darrowii</name>
    <dbReference type="NCBI Taxonomy" id="229202"/>
    <lineage>
        <taxon>Eukaryota</taxon>
        <taxon>Viridiplantae</taxon>
        <taxon>Streptophyta</taxon>
        <taxon>Embryophyta</taxon>
        <taxon>Tracheophyta</taxon>
        <taxon>Spermatophyta</taxon>
        <taxon>Magnoliopsida</taxon>
        <taxon>eudicotyledons</taxon>
        <taxon>Gunneridae</taxon>
        <taxon>Pentapetalae</taxon>
        <taxon>asterids</taxon>
        <taxon>Ericales</taxon>
        <taxon>Ericaceae</taxon>
        <taxon>Vaccinioideae</taxon>
        <taxon>Vaccinieae</taxon>
        <taxon>Vaccinium</taxon>
    </lineage>
</organism>
<evidence type="ECO:0000313" key="2">
    <source>
        <dbReference type="Proteomes" id="UP000828048"/>
    </source>
</evidence>
<proteinExistence type="predicted"/>
<protein>
    <submittedName>
        <fullName evidence="1">Uncharacterized protein</fullName>
    </submittedName>
</protein>
<evidence type="ECO:0000313" key="1">
    <source>
        <dbReference type="EMBL" id="KAH7833645.1"/>
    </source>
</evidence>
<accession>A0ACB7WZC6</accession>
<gene>
    <name evidence="1" type="ORF">Vadar_008389</name>
</gene>
<sequence>MVELSIPIIGIDLCNRGKLILALRPKGQDLGSARLGIVTARDKIWALGQDLGSARLGILPIWAFSKLAQCLGRFAAGGATGEQGGPDGANDGGSGADRMRHGAGVEEIEWSEFRQGEGATEGTQTGTAEGFAKALVDEAKARYEKVKFKVVDLDDILPTMKNTRRNGEPTDNAARFYKWFTEGKERGEWLQSLSYGMFGLGNRQYEHFNKIAKVVDEDLAEQGPKS</sequence>
<reference evidence="1 2" key="1">
    <citation type="journal article" date="2021" name="Hortic Res">
        <title>High-quality reference genome and annotation aids understanding of berry development for evergreen blueberry (Vaccinium darrowii).</title>
        <authorList>
            <person name="Yu J."/>
            <person name="Hulse-Kemp A.M."/>
            <person name="Babiker E."/>
            <person name="Staton M."/>
        </authorList>
    </citation>
    <scope>NUCLEOTIDE SEQUENCE [LARGE SCALE GENOMIC DNA]</scope>
    <source>
        <strain evidence="2">cv. NJ 8807/NJ 8810</strain>
        <tissue evidence="1">Young leaf</tissue>
    </source>
</reference>
<dbReference type="Proteomes" id="UP000828048">
    <property type="component" value="Chromosome 2"/>
</dbReference>
<dbReference type="EMBL" id="CM037152">
    <property type="protein sequence ID" value="KAH7833645.1"/>
    <property type="molecule type" value="Genomic_DNA"/>
</dbReference>
<name>A0ACB7WZC6_9ERIC</name>
<comment type="caution">
    <text evidence="1">The sequence shown here is derived from an EMBL/GenBank/DDBJ whole genome shotgun (WGS) entry which is preliminary data.</text>
</comment>
<keyword evidence="2" id="KW-1185">Reference proteome</keyword>